<evidence type="ECO:0000259" key="2">
    <source>
        <dbReference type="PROSITE" id="PS50250"/>
    </source>
</evidence>
<evidence type="ECO:0000256" key="1">
    <source>
        <dbReference type="ARBA" id="ARBA00008482"/>
    </source>
</evidence>
<dbReference type="GO" id="GO:0003743">
    <property type="term" value="F:translation initiation factor activity"/>
    <property type="evidence" value="ECO:0007669"/>
    <property type="project" value="UniProtKB-KW"/>
</dbReference>
<evidence type="ECO:0000313" key="3">
    <source>
        <dbReference type="EMBL" id="OLY82849.1"/>
    </source>
</evidence>
<gene>
    <name evidence="3" type="ORF">AYI68_g3021</name>
</gene>
<dbReference type="AlphaFoldDB" id="A0A1R0H131"/>
<dbReference type="OrthoDB" id="10267031at2759"/>
<keyword evidence="3" id="KW-0396">Initiation factor</keyword>
<reference evidence="3 4" key="1">
    <citation type="journal article" date="2016" name="Mol. Biol. Evol.">
        <title>Genome-Wide Survey of Gut Fungi (Harpellales) Reveals the First Horizontally Transferred Ubiquitin Gene from a Mosquito Host.</title>
        <authorList>
            <person name="Wang Y."/>
            <person name="White M.M."/>
            <person name="Kvist S."/>
            <person name="Moncalvo J.M."/>
        </authorList>
    </citation>
    <scope>NUCLEOTIDE SEQUENCE [LARGE SCALE GENOMIC DNA]</scope>
    <source>
        <strain evidence="3 4">ALG-7-W6</strain>
    </source>
</reference>
<name>A0A1R0H131_9FUNG</name>
<dbReference type="PANTHER" id="PTHR15350:SF2">
    <property type="entry name" value="EUKARYOTIC TRANSLATION INITIATION FACTOR 3 SUBUNIT M"/>
    <property type="match status" value="1"/>
</dbReference>
<sequence>MDSKLSQANLAEKIIELSNLVSKQIGDSGNADKFTQIIEAAKKSDFDTSLSLLIDDVSVLLNADPNESEVSLNLLFVILINLPALSSNSLSSKAIKQISSSSAGPLAILKSLNNFYNLQQIPLVKYEIFDQIATTCIAENLIESVLQPHFVNLLELSSEWELSLEQKQGFFEKLSSAAFDAGLLEDALDIERLLLTKIYSAGSPKSIELASKIIIRLLNQPGYFQFDNLINLEAVHSLSKINNGNPSIEYSILSIFVSGNSSKWVSFLAENSSESISNLNIDIELASYKIQMISLAAIGAQELGKNISYDKVSSLIFENKDSITDLDIELIIIDTIKYGLINAKIDQLNRTFIVTRSIHREFGTNEWKLLSSHLKDWSKSLNDLIPVIQNAKLVAQLSNSSAPAIVEISN</sequence>
<dbReference type="EMBL" id="LSSL01001214">
    <property type="protein sequence ID" value="OLY82849.1"/>
    <property type="molecule type" value="Genomic_DNA"/>
</dbReference>
<keyword evidence="3" id="KW-0648">Protein biosynthesis</keyword>
<protein>
    <submittedName>
        <fullName evidence="3">Eukaryotic translation initiation factor 3 subunit M</fullName>
    </submittedName>
</protein>
<comment type="similarity">
    <text evidence="1">Belongs to the CSN7/EIF3M family. CSN7 subfamily.</text>
</comment>
<dbReference type="Proteomes" id="UP000187455">
    <property type="component" value="Unassembled WGS sequence"/>
</dbReference>
<dbReference type="GO" id="GO:0005852">
    <property type="term" value="C:eukaryotic translation initiation factor 3 complex"/>
    <property type="evidence" value="ECO:0007669"/>
    <property type="project" value="TreeGrafter"/>
</dbReference>
<comment type="caution">
    <text evidence="3">The sequence shown here is derived from an EMBL/GenBank/DDBJ whole genome shotgun (WGS) entry which is preliminary data.</text>
</comment>
<evidence type="ECO:0000313" key="4">
    <source>
        <dbReference type="Proteomes" id="UP000187455"/>
    </source>
</evidence>
<dbReference type="InterPro" id="IPR000717">
    <property type="entry name" value="PCI_dom"/>
</dbReference>
<dbReference type="InterPro" id="IPR045237">
    <property type="entry name" value="COPS7/eIF3m"/>
</dbReference>
<proteinExistence type="inferred from homology"/>
<dbReference type="STRING" id="133383.A0A1R0H131"/>
<dbReference type="GO" id="GO:0002183">
    <property type="term" value="P:cytoplasmic translational initiation"/>
    <property type="evidence" value="ECO:0007669"/>
    <property type="project" value="TreeGrafter"/>
</dbReference>
<feature type="domain" description="PCI" evidence="2">
    <location>
        <begin position="182"/>
        <end position="359"/>
    </location>
</feature>
<dbReference type="PANTHER" id="PTHR15350">
    <property type="entry name" value="COP9 SIGNALOSOME COMPLEX SUBUNIT 7/DENDRITIC CELL PROTEIN GA17"/>
    <property type="match status" value="1"/>
</dbReference>
<organism evidence="3 4">
    <name type="scientific">Smittium mucronatum</name>
    <dbReference type="NCBI Taxonomy" id="133383"/>
    <lineage>
        <taxon>Eukaryota</taxon>
        <taxon>Fungi</taxon>
        <taxon>Fungi incertae sedis</taxon>
        <taxon>Zoopagomycota</taxon>
        <taxon>Kickxellomycotina</taxon>
        <taxon>Harpellomycetes</taxon>
        <taxon>Harpellales</taxon>
        <taxon>Legeriomycetaceae</taxon>
        <taxon>Smittium</taxon>
    </lineage>
</organism>
<dbReference type="PROSITE" id="PS50250">
    <property type="entry name" value="PCI"/>
    <property type="match status" value="1"/>
</dbReference>
<accession>A0A1R0H131</accession>
<keyword evidence="4" id="KW-1185">Reference proteome</keyword>